<organism evidence="7 8">
    <name type="scientific">Potamilus streckersoni</name>
    <dbReference type="NCBI Taxonomy" id="2493646"/>
    <lineage>
        <taxon>Eukaryota</taxon>
        <taxon>Metazoa</taxon>
        <taxon>Spiralia</taxon>
        <taxon>Lophotrochozoa</taxon>
        <taxon>Mollusca</taxon>
        <taxon>Bivalvia</taxon>
        <taxon>Autobranchia</taxon>
        <taxon>Heteroconchia</taxon>
        <taxon>Palaeoheterodonta</taxon>
        <taxon>Unionida</taxon>
        <taxon>Unionoidea</taxon>
        <taxon>Unionidae</taxon>
        <taxon>Ambleminae</taxon>
        <taxon>Lampsilini</taxon>
        <taxon>Potamilus</taxon>
    </lineage>
</organism>
<keyword evidence="3" id="KW-0456">Lyase</keyword>
<dbReference type="FunFam" id="3.30.70.1230:FF:000017">
    <property type="entry name" value="Adenylate cyclase type 10"/>
    <property type="match status" value="1"/>
</dbReference>
<dbReference type="InterPro" id="IPR001054">
    <property type="entry name" value="A/G_cyclase"/>
</dbReference>
<dbReference type="FunFam" id="3.30.70.1230:FF:000021">
    <property type="entry name" value="Adenylate cyclase type 10"/>
    <property type="match status" value="1"/>
</dbReference>
<dbReference type="SMART" id="SM00382">
    <property type="entry name" value="AAA"/>
    <property type="match status" value="1"/>
</dbReference>
<feature type="region of interest" description="Disordered" evidence="5">
    <location>
        <begin position="1"/>
        <end position="21"/>
    </location>
</feature>
<sequence length="1725" mass="195400">MNTHTTGNTVIQQQHAHANDAMDEESMSKLKKMKPHVPGIIIFADHSRPLPWTVTYHACVIFADVSGFTALCEKYSTMQQAGIDQLTRTLNEYLSALVDEILGSDGDILKFAGDAILAIWRVGQMEELPSTVDKVIKCCIDIQTKCGEWNTDIGVKLTVKLGVSAGEMSITYLGNDEYRHYVELGPAVTDVNVAENLCHSGYVVLSQGAWKLCNQPMYNIETLEDGIHVRILGLKVIKQQLNEATSDAIRRYSASAASSTDKNPKGLHGPLVYVTPAPPERSNKQFSLFSAGEEIFNILPNEVTPFNNSITEGRINLEGSTIDPPQVKISPDVKETTVGLGSKNLAKFGKLKKVVQTVTGMRLDLALRLYILPPVMKKLDDGQPLQYLSEMRQVSIVFMNLVLNEGQDVTKLLQRIFEIVYSNVTSMQGCLNKLFLFDKGCTYLVIFGLPGYKHDQDCAHALICSGRMKKTLDKVPGVLRVSIGVTTGTTFCGVVGHPQRHEYSVIGRKVNMAARLMMHYPDKVTCDDSIFQASRLPLTNFDILITKQMKGLRDVGVIREFIEHFEQAARIPKSIPNFLYPILGREHEIKIFQAKLKKLEEEENKKEHLILSGAAGVGKTRLLNHLINLASKQNFIVISCRPDLEDAAFPDLLASHIMRTLLTNAGFSNHVGQEPAILEALGQEKSYLYVLNDFLGTNENMPPSASKVEFSHVEKKKELLQKLVELSLTHSRATVIVIDDAHNTDQSSWTFMNQLISINKIFLLMSVRPSMVDRPPCPEAFKIIDNTNVNIHEMGNLHLKYIAPLACQLLDVVCIPKDLEKILHERSLGVPTWCLELLRDMLNKSVLQVIEDDGTPGLRDATVTPNRAYITPSLIVSGTEAISSVLRVSATKLNKDASQEGESMQFLADLGYLPESPYVPGSKKRTSVIEKPDRIVVFNKKVNPHDLPVPDIMKELVISRLDSMQSADQLVVKCASVLGMSVPLDVLESLLPKALKHKVQMIAKRLLENKIFLCGTPVDTTRYISPAKKAKEKQSVKYECHCITDKPVCQMPCFVNKLHQQAAYEILLDNQRVELHAKAATYYELMADKLRNNIPYYLLARSPPYFLQEAVDKHQELMSSGSRHQKGKRKRTENIPADDKYDDDAIEHRNRRGRRDALTIYNEDAFPMVRSILLGAKPMQSVGHYIQQLQPLYDKMVYHWEMAKKPWMVIDTRLEATAAAITTKNYRQALLIIQETEKMLAQRTETEEEPDRQIEVYQAKLLRLRGKARYLIGDPNGYTLITHAASILGLKQPKTPHKMRMHLMKLRLEFTLTWKIQMDRNIVSSMRMLEQGYCLSDLYSMDKDQKDIRFTHALQQFTLLTGQAVHLHQFITAYVALIECFRERGNISQSGHLEVELLEKCAKRHEELSSEDRSILAKVYAESCVMSLQKGELEKAEVIGQTAAEIIATIHDWSAGSQYTPYFGFVSIMRNKFESCVDSLRQLRRSAQLADNRNAKAWYHTLCMELMLLGENPVESVQNCIAFATTYLKQCDCMANEMSTRYYLAMTIALWYARKEKWESTQLWFDYWEIFETDECSFYSLGARARKIEVMLHSLSKAVEIGNKPVVRQLKAVLTGEFLLLSTNLKQVPCLLPRCYHLKAYFLLLKGYKFLARIILSKALSIAEKQGNLQEKHWISNNKAKWFVDQFTDNSKWNELTETHILDWKLYLGRRHGNTIYTPPLPVKA</sequence>
<evidence type="ECO:0000313" key="7">
    <source>
        <dbReference type="EMBL" id="KAK3591572.1"/>
    </source>
</evidence>
<feature type="region of interest" description="Disordered" evidence="5">
    <location>
        <begin position="1117"/>
        <end position="1140"/>
    </location>
</feature>
<reference evidence="7" key="1">
    <citation type="journal article" date="2021" name="Genome Biol. Evol.">
        <title>A High-Quality Reference Genome for a Parasitic Bivalve with Doubly Uniparental Inheritance (Bivalvia: Unionida).</title>
        <authorList>
            <person name="Smith C.H."/>
        </authorList>
    </citation>
    <scope>NUCLEOTIDE SEQUENCE</scope>
    <source>
        <strain evidence="7">CHS0354</strain>
    </source>
</reference>
<feature type="domain" description="Guanylate cyclase" evidence="6">
    <location>
        <begin position="59"/>
        <end position="195"/>
    </location>
</feature>
<name>A0AAE0VWB7_9BIVA</name>
<feature type="coiled-coil region" evidence="4">
    <location>
        <begin position="582"/>
        <end position="609"/>
    </location>
</feature>
<dbReference type="PROSITE" id="PS50125">
    <property type="entry name" value="GUANYLATE_CYCLASE_2"/>
    <property type="match status" value="2"/>
</dbReference>
<evidence type="ECO:0000256" key="3">
    <source>
        <dbReference type="ARBA" id="ARBA00023239"/>
    </source>
</evidence>
<dbReference type="GO" id="GO:0005524">
    <property type="term" value="F:ATP binding"/>
    <property type="evidence" value="ECO:0007669"/>
    <property type="project" value="UniProtKB-KW"/>
</dbReference>
<keyword evidence="4" id="KW-0175">Coiled coil</keyword>
<dbReference type="SUPFAM" id="SSF55073">
    <property type="entry name" value="Nucleotide cyclase"/>
    <property type="match status" value="2"/>
</dbReference>
<dbReference type="GO" id="GO:0009190">
    <property type="term" value="P:cyclic nucleotide biosynthetic process"/>
    <property type="evidence" value="ECO:0007669"/>
    <property type="project" value="InterPro"/>
</dbReference>
<dbReference type="InterPro" id="IPR003593">
    <property type="entry name" value="AAA+_ATPase"/>
</dbReference>
<evidence type="ECO:0000256" key="2">
    <source>
        <dbReference type="ARBA" id="ARBA00022840"/>
    </source>
</evidence>
<dbReference type="GO" id="GO:0035556">
    <property type="term" value="P:intracellular signal transduction"/>
    <property type="evidence" value="ECO:0007669"/>
    <property type="project" value="InterPro"/>
</dbReference>
<dbReference type="SUPFAM" id="SSF52540">
    <property type="entry name" value="P-loop containing nucleoside triphosphate hydrolases"/>
    <property type="match status" value="1"/>
</dbReference>
<dbReference type="Pfam" id="PF13191">
    <property type="entry name" value="AAA_16"/>
    <property type="match status" value="1"/>
</dbReference>
<accession>A0AAE0VWB7</accession>
<keyword evidence="1" id="KW-0547">Nucleotide-binding</keyword>
<evidence type="ECO:0000313" key="8">
    <source>
        <dbReference type="Proteomes" id="UP001195483"/>
    </source>
</evidence>
<evidence type="ECO:0000256" key="5">
    <source>
        <dbReference type="SAM" id="MobiDB-lite"/>
    </source>
</evidence>
<dbReference type="Gene3D" id="3.40.50.300">
    <property type="entry name" value="P-loop containing nucleotide triphosphate hydrolases"/>
    <property type="match status" value="1"/>
</dbReference>
<comment type="caution">
    <text evidence="7">The sequence shown here is derived from an EMBL/GenBank/DDBJ whole genome shotgun (WGS) entry which is preliminary data.</text>
</comment>
<dbReference type="InterPro" id="IPR027417">
    <property type="entry name" value="P-loop_NTPase"/>
</dbReference>
<proteinExistence type="predicted"/>
<reference evidence="7" key="3">
    <citation type="submission" date="2023-05" db="EMBL/GenBank/DDBJ databases">
        <authorList>
            <person name="Smith C.H."/>
        </authorList>
    </citation>
    <scope>NUCLEOTIDE SEQUENCE</scope>
    <source>
        <strain evidence="7">CHS0354</strain>
        <tissue evidence="7">Mantle</tissue>
    </source>
</reference>
<dbReference type="InterPro" id="IPR041664">
    <property type="entry name" value="AAA_16"/>
</dbReference>
<dbReference type="Pfam" id="PF00211">
    <property type="entry name" value="Guanylate_cyc"/>
    <property type="match status" value="2"/>
</dbReference>
<dbReference type="GO" id="GO:0005737">
    <property type="term" value="C:cytoplasm"/>
    <property type="evidence" value="ECO:0007669"/>
    <property type="project" value="TreeGrafter"/>
</dbReference>
<protein>
    <recommendedName>
        <fullName evidence="6">Guanylate cyclase domain-containing protein</fullName>
    </recommendedName>
</protein>
<evidence type="ECO:0000256" key="1">
    <source>
        <dbReference type="ARBA" id="ARBA00022741"/>
    </source>
</evidence>
<dbReference type="Proteomes" id="UP001195483">
    <property type="component" value="Unassembled WGS sequence"/>
</dbReference>
<dbReference type="CDD" id="cd07302">
    <property type="entry name" value="CHD"/>
    <property type="match status" value="2"/>
</dbReference>
<dbReference type="EMBL" id="JAEAOA010002348">
    <property type="protein sequence ID" value="KAK3591572.1"/>
    <property type="molecule type" value="Genomic_DNA"/>
</dbReference>
<gene>
    <name evidence="7" type="ORF">CHS0354_041619</name>
</gene>
<feature type="compositionally biased region" description="Polar residues" evidence="5">
    <location>
        <begin position="1"/>
        <end position="16"/>
    </location>
</feature>
<dbReference type="InterPro" id="IPR029787">
    <property type="entry name" value="Nucleotide_cyclase"/>
</dbReference>
<dbReference type="Gene3D" id="3.30.70.1230">
    <property type="entry name" value="Nucleotide cyclase"/>
    <property type="match status" value="2"/>
</dbReference>
<dbReference type="GO" id="GO:0004016">
    <property type="term" value="F:adenylate cyclase activity"/>
    <property type="evidence" value="ECO:0007669"/>
    <property type="project" value="TreeGrafter"/>
</dbReference>
<dbReference type="PANTHER" id="PTHR16305">
    <property type="entry name" value="TESTICULAR SOLUBLE ADENYLYL CYCLASE"/>
    <property type="match status" value="1"/>
</dbReference>
<evidence type="ECO:0000256" key="4">
    <source>
        <dbReference type="SAM" id="Coils"/>
    </source>
</evidence>
<keyword evidence="8" id="KW-1185">Reference proteome</keyword>
<evidence type="ECO:0000259" key="6">
    <source>
        <dbReference type="PROSITE" id="PS50125"/>
    </source>
</evidence>
<reference evidence="7" key="2">
    <citation type="journal article" date="2021" name="Genome Biol. Evol.">
        <title>Developing a high-quality reference genome for a parasitic bivalve with doubly uniparental inheritance (Bivalvia: Unionida).</title>
        <authorList>
            <person name="Smith C.H."/>
        </authorList>
    </citation>
    <scope>NUCLEOTIDE SEQUENCE</scope>
    <source>
        <strain evidence="7">CHS0354</strain>
        <tissue evidence="7">Mantle</tissue>
    </source>
</reference>
<keyword evidence="2" id="KW-0067">ATP-binding</keyword>
<feature type="domain" description="Guanylate cyclase" evidence="6">
    <location>
        <begin position="440"/>
        <end position="517"/>
    </location>
</feature>
<dbReference type="PANTHER" id="PTHR16305:SF28">
    <property type="entry name" value="GUANYLATE CYCLASE DOMAIN-CONTAINING PROTEIN"/>
    <property type="match status" value="1"/>
</dbReference>